<dbReference type="KEGG" id="lgi:LOTGIDRAFT_210517"/>
<protein>
    <recommendedName>
        <fullName evidence="5">Modulator of smoothened protein</fullName>
    </recommendedName>
</protein>
<dbReference type="GO" id="GO:0005794">
    <property type="term" value="C:Golgi apparatus"/>
    <property type="evidence" value="ECO:0007669"/>
    <property type="project" value="TreeGrafter"/>
</dbReference>
<dbReference type="GO" id="GO:0060170">
    <property type="term" value="C:ciliary membrane"/>
    <property type="evidence" value="ECO:0007669"/>
    <property type="project" value="TreeGrafter"/>
</dbReference>
<dbReference type="EMBL" id="KB202953">
    <property type="protein sequence ID" value="ESO87142.1"/>
    <property type="molecule type" value="Genomic_DNA"/>
</dbReference>
<dbReference type="RefSeq" id="XP_009062093.1">
    <property type="nucleotide sequence ID" value="XM_009063845.1"/>
</dbReference>
<accession>V3ZS11</accession>
<dbReference type="OrthoDB" id="8768722at2759"/>
<sequence length="169" mass="18789">MDKLVALSGVLFLAADIFAIGSLANPDWINTNVAGHMRLGLTSQCQIIHGRTEICVFPTLSKEWMFTFICILTGILCITLTCLLLFASHWKREATKYARWIAFVGMTLFCMAAIVFPIGFDIDEIGGRPYKLPNHTQVGSSYVLFILAIFFTILSELFTGKVCLPVISM</sequence>
<dbReference type="AlphaFoldDB" id="V3ZS11"/>
<feature type="transmembrane region" description="Helical" evidence="1">
    <location>
        <begin position="100"/>
        <end position="120"/>
    </location>
</feature>
<feature type="transmembrane region" description="Helical" evidence="1">
    <location>
        <begin position="64"/>
        <end position="88"/>
    </location>
</feature>
<dbReference type="STRING" id="225164.V3ZS11"/>
<dbReference type="OMA" id="FIFKVCP"/>
<evidence type="ECO:0000256" key="2">
    <source>
        <dbReference type="SAM" id="SignalP"/>
    </source>
</evidence>
<dbReference type="Pfam" id="PF18800">
    <property type="entry name" value="Atthog"/>
    <property type="match status" value="1"/>
</dbReference>
<feature type="signal peptide" evidence="2">
    <location>
        <begin position="1"/>
        <end position="24"/>
    </location>
</feature>
<feature type="chain" id="PRO_5004716261" description="Modulator of smoothened protein" evidence="2">
    <location>
        <begin position="25"/>
        <end position="169"/>
    </location>
</feature>
<dbReference type="GeneID" id="20246222"/>
<organism evidence="3 4">
    <name type="scientific">Lottia gigantea</name>
    <name type="common">Giant owl limpet</name>
    <dbReference type="NCBI Taxonomy" id="225164"/>
    <lineage>
        <taxon>Eukaryota</taxon>
        <taxon>Metazoa</taxon>
        <taxon>Spiralia</taxon>
        <taxon>Lophotrochozoa</taxon>
        <taxon>Mollusca</taxon>
        <taxon>Gastropoda</taxon>
        <taxon>Patellogastropoda</taxon>
        <taxon>Lottioidea</taxon>
        <taxon>Lottiidae</taxon>
        <taxon>Lottia</taxon>
    </lineage>
</organism>
<reference evidence="3 4" key="1">
    <citation type="journal article" date="2013" name="Nature">
        <title>Insights into bilaterian evolution from three spiralian genomes.</title>
        <authorList>
            <person name="Simakov O."/>
            <person name="Marletaz F."/>
            <person name="Cho S.J."/>
            <person name="Edsinger-Gonzales E."/>
            <person name="Havlak P."/>
            <person name="Hellsten U."/>
            <person name="Kuo D.H."/>
            <person name="Larsson T."/>
            <person name="Lv J."/>
            <person name="Arendt D."/>
            <person name="Savage R."/>
            <person name="Osoegawa K."/>
            <person name="de Jong P."/>
            <person name="Grimwood J."/>
            <person name="Chapman J.A."/>
            <person name="Shapiro H."/>
            <person name="Aerts A."/>
            <person name="Otillar R.P."/>
            <person name="Terry A.Y."/>
            <person name="Boore J.L."/>
            <person name="Grigoriev I.V."/>
            <person name="Lindberg D.R."/>
            <person name="Seaver E.C."/>
            <person name="Weisblat D.A."/>
            <person name="Putnam N.H."/>
            <person name="Rokhsar D.S."/>
        </authorList>
    </citation>
    <scope>NUCLEOTIDE SEQUENCE [LARGE SCALE GENOMIC DNA]</scope>
</reference>
<keyword evidence="2" id="KW-0732">Signal</keyword>
<dbReference type="FunFam" id="1.20.140.150:FF:000006">
    <property type="entry name" value="uncharacterized protein C16orf52 homolog"/>
    <property type="match status" value="1"/>
</dbReference>
<evidence type="ECO:0000313" key="4">
    <source>
        <dbReference type="Proteomes" id="UP000030746"/>
    </source>
</evidence>
<evidence type="ECO:0000256" key="1">
    <source>
        <dbReference type="SAM" id="Phobius"/>
    </source>
</evidence>
<dbReference type="InterPro" id="IPR037663">
    <property type="entry name" value="Mosmo"/>
</dbReference>
<keyword evidence="1" id="KW-1133">Transmembrane helix</keyword>
<dbReference type="PANTHER" id="PTHR31186:SF1">
    <property type="entry name" value="MODULATOR OF SMOOTHENED PROTEIN"/>
    <property type="match status" value="1"/>
</dbReference>
<dbReference type="Proteomes" id="UP000030746">
    <property type="component" value="Unassembled WGS sequence"/>
</dbReference>
<keyword evidence="1" id="KW-0472">Membrane</keyword>
<dbReference type="CTD" id="20246222"/>
<keyword evidence="4" id="KW-1185">Reference proteome</keyword>
<name>V3ZS11_LOTGI</name>
<dbReference type="GO" id="GO:0045879">
    <property type="term" value="P:negative regulation of smoothened signaling pathway"/>
    <property type="evidence" value="ECO:0007669"/>
    <property type="project" value="TreeGrafter"/>
</dbReference>
<dbReference type="HOGENOM" id="CLU_111296_0_0_1"/>
<proteinExistence type="predicted"/>
<dbReference type="PANTHER" id="PTHR31186">
    <property type="entry name" value="MODULATOR OF SMOOTHENED PROTEIN"/>
    <property type="match status" value="1"/>
</dbReference>
<gene>
    <name evidence="3" type="ORF">LOTGIDRAFT_210517</name>
</gene>
<keyword evidence="1" id="KW-0812">Transmembrane</keyword>
<evidence type="ECO:0008006" key="5">
    <source>
        <dbReference type="Google" id="ProtNLM"/>
    </source>
</evidence>
<feature type="transmembrane region" description="Helical" evidence="1">
    <location>
        <begin position="140"/>
        <end position="159"/>
    </location>
</feature>
<evidence type="ECO:0000313" key="3">
    <source>
        <dbReference type="EMBL" id="ESO87142.1"/>
    </source>
</evidence>